<evidence type="ECO:0000313" key="2">
    <source>
        <dbReference type="EMBL" id="EUD64119.1"/>
    </source>
</evidence>
<dbReference type="Proteomes" id="UP000030640">
    <property type="component" value="Unassembled WGS sequence"/>
</dbReference>
<keyword evidence="3" id="KW-1185">Reference proteome</keyword>
<gene>
    <name evidence="2" type="ORF">C922_05500</name>
</gene>
<dbReference type="GeneID" id="20040774"/>
<protein>
    <submittedName>
        <fullName evidence="2">Uncharacterized protein</fullName>
    </submittedName>
</protein>
<name>W7A4U7_9APIC</name>
<feature type="region of interest" description="Disordered" evidence="1">
    <location>
        <begin position="19"/>
        <end position="78"/>
    </location>
</feature>
<feature type="compositionally biased region" description="Basic and acidic residues" evidence="1">
    <location>
        <begin position="19"/>
        <end position="43"/>
    </location>
</feature>
<evidence type="ECO:0000313" key="3">
    <source>
        <dbReference type="Proteomes" id="UP000030640"/>
    </source>
</evidence>
<dbReference type="VEuPathDB" id="PlasmoDB:C922_05500"/>
<dbReference type="EMBL" id="KI965542">
    <property type="protein sequence ID" value="EUD64119.1"/>
    <property type="molecule type" value="Genomic_DNA"/>
</dbReference>
<proteinExistence type="predicted"/>
<sequence length="78" mass="9217">MSLAGTQIVQWTIGNLNKREEIRRTPRKGSHERQDPKQSRQETVKGTSTKREHHLQDKEEEPEMKQGKRRIKETPREG</sequence>
<reference evidence="2 3" key="1">
    <citation type="submission" date="2013-02" db="EMBL/GenBank/DDBJ databases">
        <title>The Genome Sequence of Plasmodium inui San Antonio 1.</title>
        <authorList>
            <consortium name="The Broad Institute Genome Sequencing Platform"/>
            <consortium name="The Broad Institute Genome Sequencing Center for Infectious Disease"/>
            <person name="Neafsey D."/>
            <person name="Cheeseman I."/>
            <person name="Volkman S."/>
            <person name="Adams J."/>
            <person name="Walker B."/>
            <person name="Young S.K."/>
            <person name="Zeng Q."/>
            <person name="Gargeya S."/>
            <person name="Fitzgerald M."/>
            <person name="Haas B."/>
            <person name="Abouelleil A."/>
            <person name="Alvarado L."/>
            <person name="Arachchi H.M."/>
            <person name="Berlin A.M."/>
            <person name="Chapman S.B."/>
            <person name="Dewar J."/>
            <person name="Goldberg J."/>
            <person name="Griggs A."/>
            <person name="Gujja S."/>
            <person name="Hansen M."/>
            <person name="Howarth C."/>
            <person name="Imamovic A."/>
            <person name="Larimer J."/>
            <person name="McCowan C."/>
            <person name="Murphy C."/>
            <person name="Neiman D."/>
            <person name="Pearson M."/>
            <person name="Priest M."/>
            <person name="Roberts A."/>
            <person name="Saif S."/>
            <person name="Shea T."/>
            <person name="Sisk P."/>
            <person name="Sykes S."/>
            <person name="Wortman J."/>
            <person name="Nusbaum C."/>
            <person name="Birren B."/>
        </authorList>
    </citation>
    <scope>NUCLEOTIDE SEQUENCE [LARGE SCALE GENOMIC DNA]</scope>
    <source>
        <strain evidence="2 3">San Antonio 1</strain>
    </source>
</reference>
<dbReference type="RefSeq" id="XP_008819293.1">
    <property type="nucleotide sequence ID" value="XM_008821071.1"/>
</dbReference>
<evidence type="ECO:0000256" key="1">
    <source>
        <dbReference type="SAM" id="MobiDB-lite"/>
    </source>
</evidence>
<accession>W7A4U7</accession>
<organism evidence="2 3">
    <name type="scientific">Plasmodium inui San Antonio 1</name>
    <dbReference type="NCBI Taxonomy" id="1237626"/>
    <lineage>
        <taxon>Eukaryota</taxon>
        <taxon>Sar</taxon>
        <taxon>Alveolata</taxon>
        <taxon>Apicomplexa</taxon>
        <taxon>Aconoidasida</taxon>
        <taxon>Haemosporida</taxon>
        <taxon>Plasmodiidae</taxon>
        <taxon>Plasmodium</taxon>
        <taxon>Plasmodium (Plasmodium)</taxon>
    </lineage>
</organism>
<dbReference type="AlphaFoldDB" id="W7A4U7"/>